<dbReference type="GO" id="GO:0008859">
    <property type="term" value="F:exoribonuclease II activity"/>
    <property type="evidence" value="ECO:0007669"/>
    <property type="project" value="UniProtKB-UniRule"/>
</dbReference>
<gene>
    <name evidence="7" type="primary">rnr</name>
    <name evidence="9" type="ORF">A3B85_02920</name>
</gene>
<keyword evidence="4 7" id="KW-0378">Hydrolase</keyword>
<dbReference type="SMART" id="SM00316">
    <property type="entry name" value="S1"/>
    <property type="match status" value="1"/>
</dbReference>
<dbReference type="InterPro" id="IPR022966">
    <property type="entry name" value="RNase_II/R_CS"/>
</dbReference>
<dbReference type="NCBIfam" id="TIGR02063">
    <property type="entry name" value="RNase_R"/>
    <property type="match status" value="1"/>
</dbReference>
<sequence length="698" mass="79634">MKLQINKLEGLARKSRPSGYGRGAMAEGVISISSKGTGYVKIPELKENPEIDFRHLNTALHGDMVEIVLHQKVRGRQTAEVSRIIARVKIGFAGVLETEPSLEVLPLLRGKTSKLFFLKPDDIKMYTDILIPEKMLNGAKVGQKVFVEIISWKDSRKAPEGKVIKILGKPGDNDTEMRAIAMEKGFDSELPQKVKDEAREIKKNGIQKSDYMGRRDFRKTFTFTIDPSDAKDFDDAISFKEVRNNLAPGGISYEIGIHIADVSHYVKINSRLDIEASRRGTSVYLVDRTIPMLPEELSNDLCSLIPHKDRLTMSAVFIMDKNAKVKNEWYGRTVIHSQKRLTYEEAEESLGYRPATDEAIKIASSTIRRKDGNLSDPFQEALFTLNNLAKKLSKKRFTQGAMSLDQEEVKFILDKNGIPIKVIKKECGDSNRLIEEFMLLANKKVAKLLSPQNIKGIKNENISIYRIHDLPSKEKMTDLAFFLRSLGYKITLTDGLIPSSEINKLLENLKGKDEKDTIHRAIIRSMAKAIYSTKNIGHYGLAFEHYTHFTSPIRRYPDIIVHRLLKNFLAGKKVGKEKIMEYEKIAELSSEQEKRASDAERVSVKYKQVEYMSKRLGKNFEGVISGITQWGIYVEEIETKCEGLVRVRDMNDDFYIFNEKKLELVGQKKKKKYRLGNRVKIKVKEADLERKTINYTLI</sequence>
<dbReference type="InterPro" id="IPR012340">
    <property type="entry name" value="NA-bd_OB-fold"/>
</dbReference>
<dbReference type="GO" id="GO:0005829">
    <property type="term" value="C:cytosol"/>
    <property type="evidence" value="ECO:0007669"/>
    <property type="project" value="TreeGrafter"/>
</dbReference>
<evidence type="ECO:0000256" key="1">
    <source>
        <dbReference type="ARBA" id="ARBA00001849"/>
    </source>
</evidence>
<evidence type="ECO:0000256" key="6">
    <source>
        <dbReference type="ARBA" id="ARBA00022884"/>
    </source>
</evidence>
<dbReference type="PANTHER" id="PTHR23355:SF9">
    <property type="entry name" value="DIS3-LIKE EXONUCLEASE 2"/>
    <property type="match status" value="1"/>
</dbReference>
<dbReference type="Pfam" id="PF00575">
    <property type="entry name" value="S1"/>
    <property type="match status" value="1"/>
</dbReference>
<evidence type="ECO:0000256" key="2">
    <source>
        <dbReference type="ARBA" id="ARBA00022490"/>
    </source>
</evidence>
<reference evidence="9 10" key="1">
    <citation type="journal article" date="2016" name="Nat. Commun.">
        <title>Thousands of microbial genomes shed light on interconnected biogeochemical processes in an aquifer system.</title>
        <authorList>
            <person name="Anantharaman K."/>
            <person name="Brown C.T."/>
            <person name="Hug L.A."/>
            <person name="Sharon I."/>
            <person name="Castelle C.J."/>
            <person name="Probst A.J."/>
            <person name="Thomas B.C."/>
            <person name="Singh A."/>
            <person name="Wilkins M.J."/>
            <person name="Karaoz U."/>
            <person name="Brodie E.L."/>
            <person name="Williams K.H."/>
            <person name="Hubbard S.S."/>
            <person name="Banfield J.F."/>
        </authorList>
    </citation>
    <scope>NUCLEOTIDE SEQUENCE [LARGE SCALE GENOMIC DNA]</scope>
</reference>
<organism evidence="9 10">
    <name type="scientific">Candidatus Nomurabacteria bacterium RIFCSPHIGHO2_02_FULL_37_13</name>
    <dbReference type="NCBI Taxonomy" id="1801750"/>
    <lineage>
        <taxon>Bacteria</taxon>
        <taxon>Candidatus Nomuraibacteriota</taxon>
    </lineage>
</organism>
<keyword evidence="5 7" id="KW-0269">Exonuclease</keyword>
<dbReference type="GO" id="GO:0003723">
    <property type="term" value="F:RNA binding"/>
    <property type="evidence" value="ECO:0007669"/>
    <property type="project" value="UniProtKB-UniRule"/>
</dbReference>
<evidence type="ECO:0000256" key="5">
    <source>
        <dbReference type="ARBA" id="ARBA00022839"/>
    </source>
</evidence>
<comment type="similarity">
    <text evidence="7">Belongs to the RNR ribonuclease family. RNase R subfamily.</text>
</comment>
<dbReference type="InterPro" id="IPR040476">
    <property type="entry name" value="CSD2"/>
</dbReference>
<evidence type="ECO:0000313" key="10">
    <source>
        <dbReference type="Proteomes" id="UP000178374"/>
    </source>
</evidence>
<proteinExistence type="inferred from homology"/>
<dbReference type="EMBL" id="MFUA01000001">
    <property type="protein sequence ID" value="OGI77817.1"/>
    <property type="molecule type" value="Genomic_DNA"/>
</dbReference>
<dbReference type="InterPro" id="IPR003029">
    <property type="entry name" value="S1_domain"/>
</dbReference>
<dbReference type="EC" id="3.1.13.1" evidence="7"/>
<dbReference type="Pfam" id="PF00773">
    <property type="entry name" value="RNB"/>
    <property type="match status" value="1"/>
</dbReference>
<evidence type="ECO:0000256" key="7">
    <source>
        <dbReference type="HAMAP-Rule" id="MF_01895"/>
    </source>
</evidence>
<evidence type="ECO:0000313" key="9">
    <source>
        <dbReference type="EMBL" id="OGI77817.1"/>
    </source>
</evidence>
<dbReference type="PROSITE" id="PS01175">
    <property type="entry name" value="RIBONUCLEASE_II"/>
    <property type="match status" value="1"/>
</dbReference>
<dbReference type="InterPro" id="IPR050180">
    <property type="entry name" value="RNR_Ribonuclease"/>
</dbReference>
<keyword evidence="2 7" id="KW-0963">Cytoplasm</keyword>
<dbReference type="NCBIfam" id="TIGR00358">
    <property type="entry name" value="3_prime_RNase"/>
    <property type="match status" value="1"/>
</dbReference>
<dbReference type="PROSITE" id="PS50126">
    <property type="entry name" value="S1"/>
    <property type="match status" value="1"/>
</dbReference>
<comment type="caution">
    <text evidence="9">The sequence shown here is derived from an EMBL/GenBank/DDBJ whole genome shotgun (WGS) entry which is preliminary data.</text>
</comment>
<accession>A0A1F6W798</accession>
<dbReference type="Pfam" id="PF17876">
    <property type="entry name" value="CSD2"/>
    <property type="match status" value="1"/>
</dbReference>
<keyword evidence="6 7" id="KW-0694">RNA-binding</keyword>
<comment type="catalytic activity">
    <reaction evidence="1 7">
        <text>Exonucleolytic cleavage in the 3'- to 5'-direction to yield nucleoside 5'-phosphates.</text>
        <dbReference type="EC" id="3.1.13.1"/>
    </reaction>
</comment>
<dbReference type="InterPro" id="IPR001900">
    <property type="entry name" value="RNase_II/R"/>
</dbReference>
<comment type="function">
    <text evidence="7">3'-5' exoribonuclease that releases 5'-nucleoside monophosphates and is involved in maturation of structured RNAs.</text>
</comment>
<dbReference type="PANTHER" id="PTHR23355">
    <property type="entry name" value="RIBONUCLEASE"/>
    <property type="match status" value="1"/>
</dbReference>
<dbReference type="InterPro" id="IPR004476">
    <property type="entry name" value="RNase_II/RNase_R"/>
</dbReference>
<comment type="subcellular location">
    <subcellularLocation>
        <location evidence="7">Cytoplasm</location>
    </subcellularLocation>
</comment>
<dbReference type="AlphaFoldDB" id="A0A1F6W798"/>
<dbReference type="HAMAP" id="MF_01895">
    <property type="entry name" value="RNase_R"/>
    <property type="match status" value="1"/>
</dbReference>
<dbReference type="CDD" id="cd04471">
    <property type="entry name" value="S1_RNase_R"/>
    <property type="match status" value="1"/>
</dbReference>
<protein>
    <recommendedName>
        <fullName evidence="7">Ribonuclease R</fullName>
        <shortName evidence="7">RNase R</shortName>
        <ecNumber evidence="7">3.1.13.1</ecNumber>
    </recommendedName>
</protein>
<dbReference type="Gene3D" id="2.40.50.140">
    <property type="entry name" value="Nucleic acid-binding proteins"/>
    <property type="match status" value="2"/>
</dbReference>
<evidence type="ECO:0000259" key="8">
    <source>
        <dbReference type="PROSITE" id="PS50126"/>
    </source>
</evidence>
<dbReference type="InterPro" id="IPR011805">
    <property type="entry name" value="RNase_R"/>
</dbReference>
<dbReference type="SUPFAM" id="SSF50249">
    <property type="entry name" value="Nucleic acid-binding proteins"/>
    <property type="match status" value="4"/>
</dbReference>
<dbReference type="SMART" id="SM00955">
    <property type="entry name" value="RNB"/>
    <property type="match status" value="1"/>
</dbReference>
<evidence type="ECO:0000256" key="3">
    <source>
        <dbReference type="ARBA" id="ARBA00022722"/>
    </source>
</evidence>
<dbReference type="GO" id="GO:0006402">
    <property type="term" value="P:mRNA catabolic process"/>
    <property type="evidence" value="ECO:0007669"/>
    <property type="project" value="TreeGrafter"/>
</dbReference>
<dbReference type="Proteomes" id="UP000178374">
    <property type="component" value="Unassembled WGS sequence"/>
</dbReference>
<dbReference type="STRING" id="1801750.A3B85_02920"/>
<name>A0A1F6W798_9BACT</name>
<keyword evidence="3 7" id="KW-0540">Nuclease</keyword>
<evidence type="ECO:0000256" key="4">
    <source>
        <dbReference type="ARBA" id="ARBA00022801"/>
    </source>
</evidence>
<feature type="domain" description="S1 motif" evidence="8">
    <location>
        <begin position="617"/>
        <end position="698"/>
    </location>
</feature>